<organism evidence="1 2">
    <name type="scientific">Diversispora eburnea</name>
    <dbReference type="NCBI Taxonomy" id="1213867"/>
    <lineage>
        <taxon>Eukaryota</taxon>
        <taxon>Fungi</taxon>
        <taxon>Fungi incertae sedis</taxon>
        <taxon>Mucoromycota</taxon>
        <taxon>Glomeromycotina</taxon>
        <taxon>Glomeromycetes</taxon>
        <taxon>Diversisporales</taxon>
        <taxon>Diversisporaceae</taxon>
        <taxon>Diversispora</taxon>
    </lineage>
</organism>
<sequence>MYFDINQLLTDISSAILTYTNNPIPELPKVDIETSPKISDI</sequence>
<dbReference type="AlphaFoldDB" id="A0A9N8YRA3"/>
<evidence type="ECO:0000313" key="2">
    <source>
        <dbReference type="Proteomes" id="UP000789706"/>
    </source>
</evidence>
<evidence type="ECO:0000313" key="1">
    <source>
        <dbReference type="EMBL" id="CAG8441966.1"/>
    </source>
</evidence>
<proteinExistence type="predicted"/>
<comment type="caution">
    <text evidence="1">The sequence shown here is derived from an EMBL/GenBank/DDBJ whole genome shotgun (WGS) entry which is preliminary data.</text>
</comment>
<name>A0A9N8YRA3_9GLOM</name>
<accession>A0A9N8YRA3</accession>
<keyword evidence="2" id="KW-1185">Reference proteome</keyword>
<dbReference type="EMBL" id="CAJVPK010000067">
    <property type="protein sequence ID" value="CAG8441966.1"/>
    <property type="molecule type" value="Genomic_DNA"/>
</dbReference>
<reference evidence="1" key="1">
    <citation type="submission" date="2021-06" db="EMBL/GenBank/DDBJ databases">
        <authorList>
            <person name="Kallberg Y."/>
            <person name="Tangrot J."/>
            <person name="Rosling A."/>
        </authorList>
    </citation>
    <scope>NUCLEOTIDE SEQUENCE</scope>
    <source>
        <strain evidence="1">AZ414A</strain>
    </source>
</reference>
<gene>
    <name evidence="1" type="ORF">DEBURN_LOCUS1512</name>
</gene>
<protein>
    <submittedName>
        <fullName evidence="1">11868_t:CDS:1</fullName>
    </submittedName>
</protein>
<dbReference type="Proteomes" id="UP000789706">
    <property type="component" value="Unassembled WGS sequence"/>
</dbReference>